<dbReference type="EMBL" id="DF973792">
    <property type="protein sequence ID" value="GAU40165.1"/>
    <property type="molecule type" value="Genomic_DNA"/>
</dbReference>
<name>A0A2Z6NW33_TRISU</name>
<dbReference type="SUPFAM" id="SSF56219">
    <property type="entry name" value="DNase I-like"/>
    <property type="match status" value="1"/>
</dbReference>
<reference evidence="4" key="1">
    <citation type="journal article" date="2017" name="Front. Plant Sci.">
        <title>Climate Clever Clovers: New Paradigm to Reduce the Environmental Footprint of Ruminants by Breeding Low Methanogenic Forages Utilizing Haplotype Variation.</title>
        <authorList>
            <person name="Kaur P."/>
            <person name="Appels R."/>
            <person name="Bayer P.E."/>
            <person name="Keeble-Gagnere G."/>
            <person name="Wang J."/>
            <person name="Hirakawa H."/>
            <person name="Shirasawa K."/>
            <person name="Vercoe P."/>
            <person name="Stefanova K."/>
            <person name="Durmic Z."/>
            <person name="Nichols P."/>
            <person name="Revell C."/>
            <person name="Isobe S.N."/>
            <person name="Edwards D."/>
            <person name="Erskine W."/>
        </authorList>
    </citation>
    <scope>NUCLEOTIDE SEQUENCE [LARGE SCALE GENOMIC DNA]</scope>
    <source>
        <strain evidence="4">cv. Daliak</strain>
    </source>
</reference>
<dbReference type="PANTHER" id="PTHR33116">
    <property type="entry name" value="REVERSE TRANSCRIPTASE ZINC-BINDING DOMAIN-CONTAINING PROTEIN-RELATED-RELATED"/>
    <property type="match status" value="1"/>
</dbReference>
<dbReference type="OrthoDB" id="1435375at2759"/>
<organism evidence="3 4">
    <name type="scientific">Trifolium subterraneum</name>
    <name type="common">Subterranean clover</name>
    <dbReference type="NCBI Taxonomy" id="3900"/>
    <lineage>
        <taxon>Eukaryota</taxon>
        <taxon>Viridiplantae</taxon>
        <taxon>Streptophyta</taxon>
        <taxon>Embryophyta</taxon>
        <taxon>Tracheophyta</taxon>
        <taxon>Spermatophyta</taxon>
        <taxon>Magnoliopsida</taxon>
        <taxon>eudicotyledons</taxon>
        <taxon>Gunneridae</taxon>
        <taxon>Pentapetalae</taxon>
        <taxon>rosids</taxon>
        <taxon>fabids</taxon>
        <taxon>Fabales</taxon>
        <taxon>Fabaceae</taxon>
        <taxon>Papilionoideae</taxon>
        <taxon>50 kb inversion clade</taxon>
        <taxon>NPAAA clade</taxon>
        <taxon>Hologalegina</taxon>
        <taxon>IRL clade</taxon>
        <taxon>Trifolieae</taxon>
        <taxon>Trifolium</taxon>
    </lineage>
</organism>
<gene>
    <name evidence="3" type="ORF">TSUD_292700</name>
</gene>
<dbReference type="PROSITE" id="PS50878">
    <property type="entry name" value="RT_POL"/>
    <property type="match status" value="1"/>
</dbReference>
<dbReference type="Pfam" id="PF13966">
    <property type="entry name" value="zf-RVT"/>
    <property type="match status" value="1"/>
</dbReference>
<dbReference type="InterPro" id="IPR036691">
    <property type="entry name" value="Endo/exonu/phosph_ase_sf"/>
</dbReference>
<dbReference type="InterPro" id="IPR000477">
    <property type="entry name" value="RT_dom"/>
</dbReference>
<feature type="domain" description="Reverse transcriptase" evidence="2">
    <location>
        <begin position="835"/>
        <end position="1115"/>
    </location>
</feature>
<sequence>MASSSTATKTTNTVNIPWPCLISQPANTTVSASESRQIQQKTFAQAVSNVCDIPLSQFPKPCVKGDDLAISIPEDEFIAGTEDCKHNLHGRIVLPKGSTPFTVESLRTKLAALWKAIGKWGVISLDMRRVRSIGTWNLSPGILKLFAWTSDFNPSLQQQTSAQVWIRIYGLSQEYWRPKIIFAIASGIGTPICSDSFTSKPMLDRSFGHYVRVLVDLNLFQDLRNRVLVERVGYAFFVDIEYENLPDVCTNCKIIGHHVGNCKRLKDTYKLRSVVAKGSTAPNKVYAPVIDKRKEPEVVDLAGSSTKSYVHVDHAQRRSEEDKELEDELNKDLVSNLDLQGFNVDSPNQVDTQISEDSEFVGDTQPPEVAAIDHVQQIPLVVQKDIEFLKESWANLAELEDNCALDLDPGIASMANKNPVSTGPAASTAKKALNVIDASIARVTQGDVNQQADKVITDDDDSQEFQLVVSKSKRSQKDNQQMSFTVDVSGVLFGITAVYASTYYLSRRALWSKITNIQSQNPLPWCCIGDFNTIIGSHEHRGSSTPARTPMLDFQHWSDSNNLLHLPTQGAFFTWTNGRRSRHSTHKRLDRAICNMDWVNACSSVRVLTLTKIRSDHFPILLEFKNHVTHAPSKFKFMKMWIAHPDCINVIKQSWNINITGCPMFVLTQKLKSLKEKLKVWNRNVFGNIHHNVKAASAKVDSLQQDIDTFGPTDELINQEKTARINFENVLNMEEIFWKEKAKVQWHCEGDRNTAYFHRLAKIRTTTSLITSLNHGYNTLTDPNEIFAHVVDHFSNLFNQSSLQYSAPGPDGFGAIFFQTYWEIIKQDVFKAVLQFFTSGWLLPNFNSNTLVLIPKTNNADSVNHFRPIVVANFKFKIISKILADRLATIMPAITSIQQRGFIKGRSIKDCICVTSEAINVLHKKSFGGNLAIKVDIAKAFDTLEWSFLLKVLKTFGFSQTFCKWIHAILLSAKNSISFNGRNHGFFSCSRRVRQGDPLSPLLFCLAEEVISRSITNLVREGKLTLISGCRNSNVPSHVLYADDIMLFCKGSTSNIQVLASLFMRYGQASGQFVNPQKSSIFAGSISQSKPKKCHLQPLADRVKIKLASWKASLLSIAGRVQLVKSVIYSMLLHSITIYAWPVSLIKDVEKWLRNFIWSGNVEKRKLVTVAWHKVCLPFQEGGLGLRSLSKINEAGNLKLCWELMHSNLQWAQLLKSRVFKKSKPVSYHVSSSIWSGIKHKFPDISLNCSWQIGNGEMVNFWTDSWCGEPLIDSLNIPQNLHHRLQASVSCFINNTSWQIPISITMAYPSIHHYIEQVTLPMLPKDDNYRWIHSHDGNLSFKDAYKYHCHPGQQLPTDENLLLRGCQLPSRCSLCGISEETTHHLFIECAFANHLWNWISTILNKQCIFLSLNDPLKLCSSQYSPLCNLVILSAVVNIFNVIWFCRNQCRFNDKSINIRSAINLVISGAFLSGNSSKLKAKSSIEEFLILKAFSVQISNTPPLVIKEVLWQPPIFNWVKCNSDGASLGNPGPSSCGGLFRNSNAEFLGAFAYN</sequence>
<dbReference type="Proteomes" id="UP000242715">
    <property type="component" value="Unassembled WGS sequence"/>
</dbReference>
<accession>A0A2Z6NW33</accession>
<protein>
    <recommendedName>
        <fullName evidence="2">Reverse transcriptase domain-containing protein</fullName>
    </recommendedName>
</protein>
<keyword evidence="1" id="KW-0812">Transmembrane</keyword>
<keyword evidence="1" id="KW-1133">Transmembrane helix</keyword>
<dbReference type="CDD" id="cd01650">
    <property type="entry name" value="RT_nLTR_like"/>
    <property type="match status" value="1"/>
</dbReference>
<evidence type="ECO:0000259" key="2">
    <source>
        <dbReference type="PROSITE" id="PS50878"/>
    </source>
</evidence>
<dbReference type="InterPro" id="IPR026960">
    <property type="entry name" value="RVT-Znf"/>
</dbReference>
<dbReference type="PANTHER" id="PTHR33116:SF80">
    <property type="entry name" value="REVERSE TRANSCRIPTASE ZINC-BINDING DOMAIN-CONTAINING PROTEIN"/>
    <property type="match status" value="1"/>
</dbReference>
<dbReference type="Gene3D" id="3.60.10.10">
    <property type="entry name" value="Endonuclease/exonuclease/phosphatase"/>
    <property type="match status" value="1"/>
</dbReference>
<keyword evidence="1" id="KW-0472">Membrane</keyword>
<proteinExistence type="predicted"/>
<evidence type="ECO:0000313" key="3">
    <source>
        <dbReference type="EMBL" id="GAU40165.1"/>
    </source>
</evidence>
<keyword evidence="4" id="KW-1185">Reference proteome</keyword>
<feature type="transmembrane region" description="Helical" evidence="1">
    <location>
        <begin position="1423"/>
        <end position="1445"/>
    </location>
</feature>
<evidence type="ECO:0000313" key="4">
    <source>
        <dbReference type="Proteomes" id="UP000242715"/>
    </source>
</evidence>
<evidence type="ECO:0000256" key="1">
    <source>
        <dbReference type="SAM" id="Phobius"/>
    </source>
</evidence>
<dbReference type="Pfam" id="PF00078">
    <property type="entry name" value="RVT_1"/>
    <property type="match status" value="1"/>
</dbReference>